<dbReference type="EMBL" id="PFWL01000121">
    <property type="protein sequence ID" value="PJA55594.1"/>
    <property type="molecule type" value="Genomic_DNA"/>
</dbReference>
<reference evidence="3" key="1">
    <citation type="submission" date="2017-09" db="EMBL/GenBank/DDBJ databases">
        <title>Depth-based differentiation of microbial function through sediment-hosted aquifers and enrichment of novel symbionts in the deep terrestrial subsurface.</title>
        <authorList>
            <person name="Probst A.J."/>
            <person name="Ladd B."/>
            <person name="Jarett J.K."/>
            <person name="Geller-Mcgrath D.E."/>
            <person name="Sieber C.M.K."/>
            <person name="Emerson J.B."/>
            <person name="Anantharaman K."/>
            <person name="Thomas B.C."/>
            <person name="Malmstrom R."/>
            <person name="Stieglmeier M."/>
            <person name="Klingl A."/>
            <person name="Woyke T."/>
            <person name="Ryan C.M."/>
            <person name="Banfield J.F."/>
        </authorList>
    </citation>
    <scope>NUCLEOTIDE SEQUENCE [LARGE SCALE GENOMIC DNA]</scope>
</reference>
<sequence>MKKNLFYAYLAGFLDTDGSIYVRLKPNSSYKYDFQISPSIVFFQKNTAESYFKKIQKKLNYSKKRKICTKVVCNHLIEKGVLTP</sequence>
<dbReference type="Pfam" id="PF00961">
    <property type="entry name" value="LAGLIDADG_1"/>
    <property type="match status" value="1"/>
</dbReference>
<dbReference type="InterPro" id="IPR027434">
    <property type="entry name" value="Homing_endonucl"/>
</dbReference>
<evidence type="ECO:0000313" key="3">
    <source>
        <dbReference type="Proteomes" id="UP000229647"/>
    </source>
</evidence>
<feature type="domain" description="Homing endonuclease LAGLIDADG" evidence="1">
    <location>
        <begin position="10"/>
        <end position="70"/>
    </location>
</feature>
<dbReference type="Proteomes" id="UP000229647">
    <property type="component" value="Unassembled WGS sequence"/>
</dbReference>
<dbReference type="AlphaFoldDB" id="A0A2M7XXY3"/>
<dbReference type="SUPFAM" id="SSF55608">
    <property type="entry name" value="Homing endonucleases"/>
    <property type="match status" value="1"/>
</dbReference>
<evidence type="ECO:0000259" key="1">
    <source>
        <dbReference type="Pfam" id="PF00961"/>
    </source>
</evidence>
<evidence type="ECO:0000313" key="2">
    <source>
        <dbReference type="EMBL" id="PJA55594.1"/>
    </source>
</evidence>
<dbReference type="Gene3D" id="3.10.28.10">
    <property type="entry name" value="Homing endonucleases"/>
    <property type="match status" value="1"/>
</dbReference>
<comment type="caution">
    <text evidence="2">The sequence shown here is derived from an EMBL/GenBank/DDBJ whole genome shotgun (WGS) entry which is preliminary data.</text>
</comment>
<name>A0A2M7XXY3_9BACT</name>
<organism evidence="2 3">
    <name type="scientific">Candidatus Roizmanbacteria bacterium CG_4_9_14_3_um_filter_33_18</name>
    <dbReference type="NCBI Taxonomy" id="1974841"/>
    <lineage>
        <taxon>Bacteria</taxon>
        <taxon>Candidatus Roizmaniibacteriota</taxon>
    </lineage>
</organism>
<proteinExistence type="predicted"/>
<dbReference type="InterPro" id="IPR004860">
    <property type="entry name" value="LAGLIDADG_dom"/>
</dbReference>
<gene>
    <name evidence="2" type="ORF">CO165_02815</name>
</gene>
<protein>
    <recommendedName>
        <fullName evidence="1">Homing endonuclease LAGLIDADG domain-containing protein</fullName>
    </recommendedName>
</protein>
<dbReference type="GO" id="GO:0004519">
    <property type="term" value="F:endonuclease activity"/>
    <property type="evidence" value="ECO:0007669"/>
    <property type="project" value="InterPro"/>
</dbReference>
<accession>A0A2M7XXY3</accession>